<proteinExistence type="predicted"/>
<sequence>MYPVRYACLRKFEPHLISILSLKNFEQGLNIRFVSSYLGAQLPILGKPNYFVNKFLGFIVCSTAQDDRIIKF</sequence>
<name>A0ACB9BJB5_CICIN</name>
<reference evidence="1 2" key="2">
    <citation type="journal article" date="2022" name="Mol. Ecol. Resour.">
        <title>The genomes of chicory, endive, great burdock and yacon provide insights into Asteraceae paleo-polyploidization history and plant inulin production.</title>
        <authorList>
            <person name="Fan W."/>
            <person name="Wang S."/>
            <person name="Wang H."/>
            <person name="Wang A."/>
            <person name="Jiang F."/>
            <person name="Liu H."/>
            <person name="Zhao H."/>
            <person name="Xu D."/>
            <person name="Zhang Y."/>
        </authorList>
    </citation>
    <scope>NUCLEOTIDE SEQUENCE [LARGE SCALE GENOMIC DNA]</scope>
    <source>
        <strain evidence="2">cv. Punajuju</strain>
        <tissue evidence="1">Leaves</tissue>
    </source>
</reference>
<dbReference type="Proteomes" id="UP001055811">
    <property type="component" value="Linkage Group LG06"/>
</dbReference>
<evidence type="ECO:0000313" key="1">
    <source>
        <dbReference type="EMBL" id="KAI3722098.1"/>
    </source>
</evidence>
<protein>
    <submittedName>
        <fullName evidence="1">Uncharacterized protein</fullName>
    </submittedName>
</protein>
<reference evidence="2" key="1">
    <citation type="journal article" date="2022" name="Mol. Ecol. Resour.">
        <title>The genomes of chicory, endive, great burdock and yacon provide insights into Asteraceae palaeo-polyploidization history and plant inulin production.</title>
        <authorList>
            <person name="Fan W."/>
            <person name="Wang S."/>
            <person name="Wang H."/>
            <person name="Wang A."/>
            <person name="Jiang F."/>
            <person name="Liu H."/>
            <person name="Zhao H."/>
            <person name="Xu D."/>
            <person name="Zhang Y."/>
        </authorList>
    </citation>
    <scope>NUCLEOTIDE SEQUENCE [LARGE SCALE GENOMIC DNA]</scope>
    <source>
        <strain evidence="2">cv. Punajuju</strain>
    </source>
</reference>
<comment type="caution">
    <text evidence="1">The sequence shown here is derived from an EMBL/GenBank/DDBJ whole genome shotgun (WGS) entry which is preliminary data.</text>
</comment>
<keyword evidence="2" id="KW-1185">Reference proteome</keyword>
<gene>
    <name evidence="1" type="ORF">L2E82_33125</name>
</gene>
<evidence type="ECO:0000313" key="2">
    <source>
        <dbReference type="Proteomes" id="UP001055811"/>
    </source>
</evidence>
<organism evidence="1 2">
    <name type="scientific">Cichorium intybus</name>
    <name type="common">Chicory</name>
    <dbReference type="NCBI Taxonomy" id="13427"/>
    <lineage>
        <taxon>Eukaryota</taxon>
        <taxon>Viridiplantae</taxon>
        <taxon>Streptophyta</taxon>
        <taxon>Embryophyta</taxon>
        <taxon>Tracheophyta</taxon>
        <taxon>Spermatophyta</taxon>
        <taxon>Magnoliopsida</taxon>
        <taxon>eudicotyledons</taxon>
        <taxon>Gunneridae</taxon>
        <taxon>Pentapetalae</taxon>
        <taxon>asterids</taxon>
        <taxon>campanulids</taxon>
        <taxon>Asterales</taxon>
        <taxon>Asteraceae</taxon>
        <taxon>Cichorioideae</taxon>
        <taxon>Cichorieae</taxon>
        <taxon>Cichoriinae</taxon>
        <taxon>Cichorium</taxon>
    </lineage>
</organism>
<dbReference type="EMBL" id="CM042014">
    <property type="protein sequence ID" value="KAI3722098.1"/>
    <property type="molecule type" value="Genomic_DNA"/>
</dbReference>
<accession>A0ACB9BJB5</accession>